<organism evidence="1 2">
    <name type="scientific">Brachionus calyciflorus</name>
    <dbReference type="NCBI Taxonomy" id="104777"/>
    <lineage>
        <taxon>Eukaryota</taxon>
        <taxon>Metazoa</taxon>
        <taxon>Spiralia</taxon>
        <taxon>Gnathifera</taxon>
        <taxon>Rotifera</taxon>
        <taxon>Eurotatoria</taxon>
        <taxon>Monogononta</taxon>
        <taxon>Pseudotrocha</taxon>
        <taxon>Ploima</taxon>
        <taxon>Brachionidae</taxon>
        <taxon>Brachionus</taxon>
    </lineage>
</organism>
<proteinExistence type="predicted"/>
<gene>
    <name evidence="1" type="ORF">OXX778_LOCUS3865</name>
</gene>
<dbReference type="EMBL" id="CAJNOC010000359">
    <property type="protein sequence ID" value="CAF0750097.1"/>
    <property type="molecule type" value="Genomic_DNA"/>
</dbReference>
<dbReference type="AlphaFoldDB" id="A0A813PKD1"/>
<dbReference type="Proteomes" id="UP000663879">
    <property type="component" value="Unassembled WGS sequence"/>
</dbReference>
<keyword evidence="2" id="KW-1185">Reference proteome</keyword>
<evidence type="ECO:0000313" key="1">
    <source>
        <dbReference type="EMBL" id="CAF0750097.1"/>
    </source>
</evidence>
<evidence type="ECO:0000313" key="2">
    <source>
        <dbReference type="Proteomes" id="UP000663879"/>
    </source>
</evidence>
<sequence length="189" mass="22220">MNKSKQVVKQPVKKETVLPQIKNANLESDFDYLDINNGDLEPLSDTLDFKNLLTQSYDISKAIATNTTQTKTNQFNDLFMLDTNKLARALKCNAFYKAFDYNDDFLIKNYFDERLIDMFDKKETFNRANFDEIYHKIHISEEQFVKEPESANLLQQKQDSTVKKTEEILLKPVETKEQNIDDWLDELID</sequence>
<comment type="caution">
    <text evidence="1">The sequence shown here is derived from an EMBL/GenBank/DDBJ whole genome shotgun (WGS) entry which is preliminary data.</text>
</comment>
<protein>
    <submittedName>
        <fullName evidence="1">Uncharacterized protein</fullName>
    </submittedName>
</protein>
<name>A0A813PKD1_9BILA</name>
<reference evidence="1" key="1">
    <citation type="submission" date="2021-02" db="EMBL/GenBank/DDBJ databases">
        <authorList>
            <person name="Nowell W R."/>
        </authorList>
    </citation>
    <scope>NUCLEOTIDE SEQUENCE</scope>
    <source>
        <strain evidence="1">Ploen Becks lab</strain>
    </source>
</reference>
<accession>A0A813PKD1</accession>